<dbReference type="Proteomes" id="UP000030669">
    <property type="component" value="Unassembled WGS sequence"/>
</dbReference>
<dbReference type="GeneID" id="19309480"/>
<evidence type="ECO:0000256" key="1">
    <source>
        <dbReference type="SAM" id="MobiDB-lite"/>
    </source>
</evidence>
<accession>S7Q6Y8</accession>
<dbReference type="EMBL" id="KB469301">
    <property type="protein sequence ID" value="EPQ55801.1"/>
    <property type="molecule type" value="Genomic_DNA"/>
</dbReference>
<reference evidence="2 3" key="1">
    <citation type="journal article" date="2012" name="Science">
        <title>The Paleozoic origin of enzymatic lignin decomposition reconstructed from 31 fungal genomes.</title>
        <authorList>
            <person name="Floudas D."/>
            <person name="Binder M."/>
            <person name="Riley R."/>
            <person name="Barry K."/>
            <person name="Blanchette R.A."/>
            <person name="Henrissat B."/>
            <person name="Martinez A.T."/>
            <person name="Otillar R."/>
            <person name="Spatafora J.W."/>
            <person name="Yadav J.S."/>
            <person name="Aerts A."/>
            <person name="Benoit I."/>
            <person name="Boyd A."/>
            <person name="Carlson A."/>
            <person name="Copeland A."/>
            <person name="Coutinho P.M."/>
            <person name="de Vries R.P."/>
            <person name="Ferreira P."/>
            <person name="Findley K."/>
            <person name="Foster B."/>
            <person name="Gaskell J."/>
            <person name="Glotzer D."/>
            <person name="Gorecki P."/>
            <person name="Heitman J."/>
            <person name="Hesse C."/>
            <person name="Hori C."/>
            <person name="Igarashi K."/>
            <person name="Jurgens J.A."/>
            <person name="Kallen N."/>
            <person name="Kersten P."/>
            <person name="Kohler A."/>
            <person name="Kuees U."/>
            <person name="Kumar T.K.A."/>
            <person name="Kuo A."/>
            <person name="LaButti K."/>
            <person name="Larrondo L.F."/>
            <person name="Lindquist E."/>
            <person name="Ling A."/>
            <person name="Lombard V."/>
            <person name="Lucas S."/>
            <person name="Lundell T."/>
            <person name="Martin R."/>
            <person name="McLaughlin D.J."/>
            <person name="Morgenstern I."/>
            <person name="Morin E."/>
            <person name="Murat C."/>
            <person name="Nagy L.G."/>
            <person name="Nolan M."/>
            <person name="Ohm R.A."/>
            <person name="Patyshakuliyeva A."/>
            <person name="Rokas A."/>
            <person name="Ruiz-Duenas F.J."/>
            <person name="Sabat G."/>
            <person name="Salamov A."/>
            <person name="Samejima M."/>
            <person name="Schmutz J."/>
            <person name="Slot J.C."/>
            <person name="St John F."/>
            <person name="Stenlid J."/>
            <person name="Sun H."/>
            <person name="Sun S."/>
            <person name="Syed K."/>
            <person name="Tsang A."/>
            <person name="Wiebenga A."/>
            <person name="Young D."/>
            <person name="Pisabarro A."/>
            <person name="Eastwood D.C."/>
            <person name="Martin F."/>
            <person name="Cullen D."/>
            <person name="Grigoriev I.V."/>
            <person name="Hibbett D.S."/>
        </authorList>
    </citation>
    <scope>NUCLEOTIDE SEQUENCE [LARGE SCALE GENOMIC DNA]</scope>
    <source>
        <strain evidence="2 3">ATCC 11539</strain>
    </source>
</reference>
<dbReference type="RefSeq" id="XP_007865834.1">
    <property type="nucleotide sequence ID" value="XM_007867643.1"/>
</dbReference>
<evidence type="ECO:0000313" key="3">
    <source>
        <dbReference type="Proteomes" id="UP000030669"/>
    </source>
</evidence>
<protein>
    <submittedName>
        <fullName evidence="2">Uncharacterized protein</fullName>
    </submittedName>
</protein>
<organism evidence="2 3">
    <name type="scientific">Gloeophyllum trabeum (strain ATCC 11539 / FP-39264 / Madison 617)</name>
    <name type="common">Brown rot fungus</name>
    <dbReference type="NCBI Taxonomy" id="670483"/>
    <lineage>
        <taxon>Eukaryota</taxon>
        <taxon>Fungi</taxon>
        <taxon>Dikarya</taxon>
        <taxon>Basidiomycota</taxon>
        <taxon>Agaricomycotina</taxon>
        <taxon>Agaricomycetes</taxon>
        <taxon>Gloeophyllales</taxon>
        <taxon>Gloeophyllaceae</taxon>
        <taxon>Gloeophyllum</taxon>
    </lineage>
</organism>
<proteinExistence type="predicted"/>
<dbReference type="HOGENOM" id="CLU_342565_0_0_1"/>
<sequence length="827" mass="92769">MAWAEDSTPWQAWVVQTPFIKWDGPFERLDVTKASVPLVKGPGGWHLQEGLLKRWTELEERLVELARLFATRLSLHSLSLKPFWLPTEFGLREPFQGKKCGWRVIRCHDAFVPLAAYVSYMAAILEYKWDTVQYQPGYIPSKAYEIAATVLPPDWVDTLFASALMSAPGPSRAGLVIIQKHQWWDDFPVMAYADVPLFFYWCSYANFAWTQWNTTTAPELWPYCPTVEMVERMCRATPGVPGDSTLSPPPLRSLLSSGDAPHAGTTSSSARHLVRQKIPGSSGQYEGEKVWEFMARWDKERMRRFTSASSRQLQQWRLREANSKTFPFPAKAKVYKWVNIDEVKPVHLRHVVMHSDVTEEYWESLDRSRLVFNPINNEWDVDDAIDPKPVTARGYELLDESDEEFFGDEWGGDKVVVARKTGPSTAGAPDLPAPLPPLHLVDTFLQLVLLTHPQQDGSFPDPQLHLVDSLLQLVHSSHPRQGSTLPKPPLHLADTLPWLVLSNCPRQAHLRIEEHPPILTPSCRLQRFLPVHPQQPHLRLEGPRDPADMRLGHITKYRHLPANIGAILTLRYGLLASPEGLRLDIVWVSSHPEFSKKLSSFMVEKASGAYSQEFMDKVITFMKNLCTGGGQGTLSHCDLTQGPLQTPLNVRRLPADETIYYAMTPPDGPGVWVTTAVEAFLPFVPVFCHIRRRLSNWGLLYNNWCYVSQRDSFIVSHPHSRAALLLSGMMWCLALDALHGTAEDVVCAGPSEAAIENGFGRLVTHVDGTSGWYEEHIDPLEEACIIGTYSVETSPGHQQCGNAAAMALPAIGPTGQKSGTKIGLGKS</sequence>
<evidence type="ECO:0000313" key="2">
    <source>
        <dbReference type="EMBL" id="EPQ55801.1"/>
    </source>
</evidence>
<dbReference type="KEGG" id="gtr:GLOTRDRAFT_93350"/>
<feature type="region of interest" description="Disordered" evidence="1">
    <location>
        <begin position="240"/>
        <end position="273"/>
    </location>
</feature>
<name>S7Q6Y8_GLOTA</name>
<dbReference type="AlphaFoldDB" id="S7Q6Y8"/>
<keyword evidence="3" id="KW-1185">Reference proteome</keyword>
<gene>
    <name evidence="2" type="ORF">GLOTRDRAFT_93350</name>
</gene>